<dbReference type="SUPFAM" id="SSF54160">
    <property type="entry name" value="Chromo domain-like"/>
    <property type="match status" value="1"/>
</dbReference>
<evidence type="ECO:0000256" key="17">
    <source>
        <dbReference type="SAM" id="MobiDB-lite"/>
    </source>
</evidence>
<evidence type="ECO:0000256" key="12">
    <source>
        <dbReference type="ARBA" id="ARBA00022932"/>
    </source>
</evidence>
<gene>
    <name evidence="20" type="ORF">F511_01304</name>
</gene>
<evidence type="ECO:0000256" key="16">
    <source>
        <dbReference type="SAM" id="Coils"/>
    </source>
</evidence>
<keyword evidence="9" id="KW-0460">Magnesium</keyword>
<dbReference type="Pfam" id="PF00078">
    <property type="entry name" value="RVT_1"/>
    <property type="match status" value="1"/>
</dbReference>
<evidence type="ECO:0000256" key="6">
    <source>
        <dbReference type="ARBA" id="ARBA00022750"/>
    </source>
</evidence>
<keyword evidence="20" id="KW-0575">Peroxidase</keyword>
<keyword evidence="7" id="KW-0255">Endonuclease</keyword>
<keyword evidence="14" id="KW-0233">DNA recombination</keyword>
<dbReference type="GO" id="GO:0004601">
    <property type="term" value="F:peroxidase activity"/>
    <property type="evidence" value="ECO:0007669"/>
    <property type="project" value="UniProtKB-KW"/>
</dbReference>
<evidence type="ECO:0000256" key="14">
    <source>
        <dbReference type="ARBA" id="ARBA00023172"/>
    </source>
</evidence>
<keyword evidence="8" id="KW-0378">Hydrolase</keyword>
<evidence type="ECO:0000256" key="13">
    <source>
        <dbReference type="ARBA" id="ARBA00023125"/>
    </source>
</evidence>
<dbReference type="Gene3D" id="1.10.340.70">
    <property type="match status" value="1"/>
</dbReference>
<dbReference type="InterPro" id="IPR012337">
    <property type="entry name" value="RNaseH-like_sf"/>
</dbReference>
<dbReference type="InterPro" id="IPR041577">
    <property type="entry name" value="RT_RNaseH_2"/>
</dbReference>
<evidence type="ECO:0000256" key="3">
    <source>
        <dbReference type="ARBA" id="ARBA00022695"/>
    </source>
</evidence>
<dbReference type="FunFam" id="3.30.70.270:FF:000020">
    <property type="entry name" value="Transposon Tf2-6 polyprotein-like Protein"/>
    <property type="match status" value="1"/>
</dbReference>
<evidence type="ECO:0000259" key="18">
    <source>
        <dbReference type="PROSITE" id="PS50878"/>
    </source>
</evidence>
<evidence type="ECO:0000256" key="7">
    <source>
        <dbReference type="ARBA" id="ARBA00022759"/>
    </source>
</evidence>
<evidence type="ECO:0000313" key="20">
    <source>
        <dbReference type="EMBL" id="KZV54506.1"/>
    </source>
</evidence>
<dbReference type="Pfam" id="PF17919">
    <property type="entry name" value="RT_RNaseH_2"/>
    <property type="match status" value="1"/>
</dbReference>
<evidence type="ECO:0000256" key="11">
    <source>
        <dbReference type="ARBA" id="ARBA00022918"/>
    </source>
</evidence>
<dbReference type="PANTHER" id="PTHR37984:SF5">
    <property type="entry name" value="PROTEIN NYNRIN-LIKE"/>
    <property type="match status" value="1"/>
</dbReference>
<dbReference type="Proteomes" id="UP000250235">
    <property type="component" value="Unassembled WGS sequence"/>
</dbReference>
<feature type="domain" description="Integrase catalytic" evidence="19">
    <location>
        <begin position="803"/>
        <end position="965"/>
    </location>
</feature>
<keyword evidence="10" id="KW-0229">DNA integration</keyword>
<dbReference type="InterPro" id="IPR050951">
    <property type="entry name" value="Retrovirus_Pol_polyprotein"/>
</dbReference>
<dbReference type="InterPro" id="IPR023780">
    <property type="entry name" value="Chromo_domain"/>
</dbReference>
<proteinExistence type="predicted"/>
<dbReference type="GO" id="GO:0046872">
    <property type="term" value="F:metal ion binding"/>
    <property type="evidence" value="ECO:0007669"/>
    <property type="project" value="UniProtKB-KW"/>
</dbReference>
<dbReference type="Gene3D" id="2.40.70.10">
    <property type="entry name" value="Acid Proteases"/>
    <property type="match status" value="1"/>
</dbReference>
<dbReference type="Pfam" id="PF24626">
    <property type="entry name" value="SH3_Tf2-1"/>
    <property type="match status" value="1"/>
</dbReference>
<dbReference type="EMBL" id="KQ989519">
    <property type="protein sequence ID" value="KZV54506.1"/>
    <property type="molecule type" value="Genomic_DNA"/>
</dbReference>
<evidence type="ECO:0000259" key="19">
    <source>
        <dbReference type="PROSITE" id="PS50994"/>
    </source>
</evidence>
<dbReference type="GO" id="GO:0003677">
    <property type="term" value="F:DNA binding"/>
    <property type="evidence" value="ECO:0007669"/>
    <property type="project" value="UniProtKB-KW"/>
</dbReference>
<dbReference type="InterPro" id="IPR016197">
    <property type="entry name" value="Chromo-like_dom_sf"/>
</dbReference>
<dbReference type="InterPro" id="IPR000477">
    <property type="entry name" value="RT_dom"/>
</dbReference>
<dbReference type="InterPro" id="IPR043128">
    <property type="entry name" value="Rev_trsase/Diguanyl_cyclase"/>
</dbReference>
<keyword evidence="6" id="KW-0064">Aspartyl protease</keyword>
<evidence type="ECO:0000256" key="4">
    <source>
        <dbReference type="ARBA" id="ARBA00022722"/>
    </source>
</evidence>
<dbReference type="InterPro" id="IPR041588">
    <property type="entry name" value="Integrase_H2C2"/>
</dbReference>
<organism evidence="20 21">
    <name type="scientific">Dorcoceras hygrometricum</name>
    <dbReference type="NCBI Taxonomy" id="472368"/>
    <lineage>
        <taxon>Eukaryota</taxon>
        <taxon>Viridiplantae</taxon>
        <taxon>Streptophyta</taxon>
        <taxon>Embryophyta</taxon>
        <taxon>Tracheophyta</taxon>
        <taxon>Spermatophyta</taxon>
        <taxon>Magnoliopsida</taxon>
        <taxon>eudicotyledons</taxon>
        <taxon>Gunneridae</taxon>
        <taxon>Pentapetalae</taxon>
        <taxon>asterids</taxon>
        <taxon>lamiids</taxon>
        <taxon>Lamiales</taxon>
        <taxon>Gesneriaceae</taxon>
        <taxon>Didymocarpoideae</taxon>
        <taxon>Trichosporeae</taxon>
        <taxon>Loxocarpinae</taxon>
        <taxon>Dorcoceras</taxon>
    </lineage>
</organism>
<evidence type="ECO:0000256" key="9">
    <source>
        <dbReference type="ARBA" id="ARBA00022842"/>
    </source>
</evidence>
<dbReference type="InterPro" id="IPR021109">
    <property type="entry name" value="Peptidase_aspartic_dom_sf"/>
</dbReference>
<dbReference type="CDD" id="cd00303">
    <property type="entry name" value="retropepsin_like"/>
    <property type="match status" value="1"/>
</dbReference>
<protein>
    <submittedName>
        <fullName evidence="20">Peroxidase 64</fullName>
    </submittedName>
</protein>
<sequence length="1194" mass="136611">MHKCAFKLLQVAILEEEQLEEGETDEYEGVEREQDTGDKEYGMLELPLYSISGMTQPQTMKLRGRIQNQEAVVMVDSGASHNFISRKLVEKLGMEIDEAVKFGVCLGDGTKVQCQGLCQGLKIQLGTYIAKITGHLFELGGVDIILGVEWLRTLGEIRLDWNKMRMRFKVEGRMVELKGDPTLQRSMLSLKSIGKVTEIEFAATLMTVERLTTGDGETKTKDYPTAIQEVLNRFRGVLDKPQGLPPRRNQDHTIVIKEGQGPISVRPYRYAHRQKNEIEKLVAEMLSAGIIQPSMSPYSSPVILVKKKDGSWRFCVDYRALNEVTVADKYPIPVVEELLDELHGSVWFSKLDLRAGYHQIRVRPSDVEKTAFRTHLGHYEFLVMPFGLKNAPATFQSTMNDILRPHLRKFVLVFFDDILIYSRDVEEHVKHLQIVFQLLQDNQLFVNEKKCGFGLKEIEYLGHVVSGKGVSVDRKKVESVEAWPTPHNIKGLRGFLGLSGYYRKFIKDYGKIAKPLTDLLKKGTFEWNREATAAFEGLKQKLTTAPVLKLPNFEEEFVVECDASGRGIGAVLAQEGRPIAFYSKALAERALAKSTYEKELMALVLAVRHWRPYLLGRKFLVLTDHKALKELLHQRVTTPDQQQWLSKLLGYEFQIKYKAGNLNGAADALSRCVETTLNSISIPQWQDMQEIKAEVQLDPKLKEIMTKLGRGEVAYPYSVNRGLLWYKDRIVLPSNSKWTSRSIEEGHSSTEGGHAGAFRTLKRISNSFFWKGMKKDVYMFVAECLVCQLQKYQAMKPAGLLQPLTIPEQIWEDISMDFISGLPKSRGFEVLLVVVDRLSKYGHFILLKHPYTAQSVAEKFVKEIVRLHGVPRSIVSDRDSIFMSSFWREVFRLQGTKLAMSSAYHPESDGQTEVLNRCIETYLRCFVSEQPRAWSMWVHWAEYWYNTAYQTAAGMTPFEVVYGRKPPAITRFLPAESNVAAVARELMDRDEALRQLRYNLERAQQRMTKQANVHRRDVEYEVGDKVFLKLRPHRQQSVCSRIFQKLAPKYFGPFEIIQRIGKVAYKLQLPAGSRIHPVFHVSQLKKAMGKHDQTHELPLGLEQELTFNYEPLKVIARRHKKIAGMIVPQVLVQWKNKPVEEATWEEAADFQSQFPNTSLEDKADSKEENNVRSSNGPKPRIINVYTRRPKAQVG</sequence>
<keyword evidence="4" id="KW-0540">Nuclease</keyword>
<dbReference type="GO" id="GO:0004519">
    <property type="term" value="F:endonuclease activity"/>
    <property type="evidence" value="ECO:0007669"/>
    <property type="project" value="UniProtKB-KW"/>
</dbReference>
<feature type="domain" description="Reverse transcriptase" evidence="18">
    <location>
        <begin position="286"/>
        <end position="465"/>
    </location>
</feature>
<dbReference type="AlphaFoldDB" id="A0A2Z7DB76"/>
<dbReference type="CDD" id="cd09274">
    <property type="entry name" value="RNase_HI_RT_Ty3"/>
    <property type="match status" value="1"/>
</dbReference>
<dbReference type="GO" id="GO:0004190">
    <property type="term" value="F:aspartic-type endopeptidase activity"/>
    <property type="evidence" value="ECO:0007669"/>
    <property type="project" value="UniProtKB-KW"/>
</dbReference>
<keyword evidence="16" id="KW-0175">Coiled coil</keyword>
<dbReference type="PROSITE" id="PS50878">
    <property type="entry name" value="RT_POL"/>
    <property type="match status" value="1"/>
</dbReference>
<dbReference type="Pfam" id="PF08284">
    <property type="entry name" value="RVP_2"/>
    <property type="match status" value="1"/>
</dbReference>
<keyword evidence="1" id="KW-0645">Protease</keyword>
<keyword evidence="3" id="KW-0548">Nucleotidyltransferase</keyword>
<evidence type="ECO:0000313" key="21">
    <source>
        <dbReference type="Proteomes" id="UP000250235"/>
    </source>
</evidence>
<dbReference type="SUPFAM" id="SSF56672">
    <property type="entry name" value="DNA/RNA polymerases"/>
    <property type="match status" value="1"/>
</dbReference>
<dbReference type="InterPro" id="IPR043502">
    <property type="entry name" value="DNA/RNA_pol_sf"/>
</dbReference>
<keyword evidence="2" id="KW-0808">Transferase</keyword>
<dbReference type="GO" id="GO:0003887">
    <property type="term" value="F:DNA-directed DNA polymerase activity"/>
    <property type="evidence" value="ECO:0007669"/>
    <property type="project" value="UniProtKB-KW"/>
</dbReference>
<evidence type="ECO:0000256" key="2">
    <source>
        <dbReference type="ARBA" id="ARBA00022679"/>
    </source>
</evidence>
<dbReference type="CDD" id="cd01647">
    <property type="entry name" value="RT_LTR"/>
    <property type="match status" value="1"/>
</dbReference>
<dbReference type="SUPFAM" id="SSF50630">
    <property type="entry name" value="Acid proteases"/>
    <property type="match status" value="1"/>
</dbReference>
<feature type="region of interest" description="Disordered" evidence="17">
    <location>
        <begin position="1149"/>
        <end position="1194"/>
    </location>
</feature>
<dbReference type="GO" id="GO:0015074">
    <property type="term" value="P:DNA integration"/>
    <property type="evidence" value="ECO:0007669"/>
    <property type="project" value="UniProtKB-KW"/>
</dbReference>
<keyword evidence="21" id="KW-1185">Reference proteome</keyword>
<dbReference type="OrthoDB" id="2013610at2759"/>
<dbReference type="PROSITE" id="PS50994">
    <property type="entry name" value="INTEGRASE"/>
    <property type="match status" value="1"/>
</dbReference>
<accession>A0A2Z7DB76</accession>
<reference evidence="20 21" key="1">
    <citation type="journal article" date="2015" name="Proc. Natl. Acad. Sci. U.S.A.">
        <title>The resurrection genome of Boea hygrometrica: A blueprint for survival of dehydration.</title>
        <authorList>
            <person name="Xiao L."/>
            <person name="Yang G."/>
            <person name="Zhang L."/>
            <person name="Yang X."/>
            <person name="Zhao S."/>
            <person name="Ji Z."/>
            <person name="Zhou Q."/>
            <person name="Hu M."/>
            <person name="Wang Y."/>
            <person name="Chen M."/>
            <person name="Xu Y."/>
            <person name="Jin H."/>
            <person name="Xiao X."/>
            <person name="Hu G."/>
            <person name="Bao F."/>
            <person name="Hu Y."/>
            <person name="Wan P."/>
            <person name="Li L."/>
            <person name="Deng X."/>
            <person name="Kuang T."/>
            <person name="Xiang C."/>
            <person name="Zhu J.K."/>
            <person name="Oliver M.J."/>
            <person name="He Y."/>
        </authorList>
    </citation>
    <scope>NUCLEOTIDE SEQUENCE [LARGE SCALE GENOMIC DNA]</scope>
    <source>
        <strain evidence="21">cv. XS01</strain>
    </source>
</reference>
<dbReference type="FunFam" id="3.10.10.10:FF:000007">
    <property type="entry name" value="Retrovirus-related Pol polyprotein from transposon 17.6-like Protein"/>
    <property type="match status" value="1"/>
</dbReference>
<keyword evidence="20" id="KW-0560">Oxidoreductase</keyword>
<dbReference type="Pfam" id="PF00385">
    <property type="entry name" value="Chromo"/>
    <property type="match status" value="1"/>
</dbReference>
<evidence type="ECO:0000256" key="8">
    <source>
        <dbReference type="ARBA" id="ARBA00022801"/>
    </source>
</evidence>
<keyword evidence="11" id="KW-0695">RNA-directed DNA polymerase</keyword>
<keyword evidence="5" id="KW-0479">Metal-binding</keyword>
<dbReference type="Gene3D" id="3.30.420.10">
    <property type="entry name" value="Ribonuclease H-like superfamily/Ribonuclease H"/>
    <property type="match status" value="1"/>
</dbReference>
<feature type="coiled-coil region" evidence="16">
    <location>
        <begin position="986"/>
        <end position="1013"/>
    </location>
</feature>
<dbReference type="Gene3D" id="3.10.10.10">
    <property type="entry name" value="HIV Type 1 Reverse Transcriptase, subunit A, domain 1"/>
    <property type="match status" value="1"/>
</dbReference>
<dbReference type="InterPro" id="IPR036397">
    <property type="entry name" value="RNaseH_sf"/>
</dbReference>
<dbReference type="GO" id="GO:0006310">
    <property type="term" value="P:DNA recombination"/>
    <property type="evidence" value="ECO:0007669"/>
    <property type="project" value="UniProtKB-KW"/>
</dbReference>
<dbReference type="GO" id="GO:0003964">
    <property type="term" value="F:RNA-directed DNA polymerase activity"/>
    <property type="evidence" value="ECO:0007669"/>
    <property type="project" value="UniProtKB-KW"/>
</dbReference>
<name>A0A2Z7DB76_9LAMI</name>
<dbReference type="FunFam" id="3.30.420.10:FF:000219">
    <property type="entry name" value="Putative retroelement"/>
    <property type="match status" value="1"/>
</dbReference>
<keyword evidence="13" id="KW-0238">DNA-binding</keyword>
<dbReference type="InterPro" id="IPR056924">
    <property type="entry name" value="SH3_Tf2-1"/>
</dbReference>
<dbReference type="SUPFAM" id="SSF53098">
    <property type="entry name" value="Ribonuclease H-like"/>
    <property type="match status" value="1"/>
</dbReference>
<dbReference type="PANTHER" id="PTHR37984">
    <property type="entry name" value="PROTEIN CBG26694"/>
    <property type="match status" value="1"/>
</dbReference>
<evidence type="ECO:0000256" key="5">
    <source>
        <dbReference type="ARBA" id="ARBA00022723"/>
    </source>
</evidence>
<keyword evidence="12" id="KW-0239">DNA-directed DNA polymerase</keyword>
<dbReference type="Gene3D" id="3.30.70.270">
    <property type="match status" value="2"/>
</dbReference>
<evidence type="ECO:0000256" key="1">
    <source>
        <dbReference type="ARBA" id="ARBA00022670"/>
    </source>
</evidence>
<keyword evidence="15" id="KW-0511">Multifunctional enzyme</keyword>
<dbReference type="InterPro" id="IPR001584">
    <property type="entry name" value="Integrase_cat-core"/>
</dbReference>
<dbReference type="Pfam" id="PF17921">
    <property type="entry name" value="Integrase_H2C2"/>
    <property type="match status" value="1"/>
</dbReference>
<dbReference type="GO" id="GO:0006508">
    <property type="term" value="P:proteolysis"/>
    <property type="evidence" value="ECO:0007669"/>
    <property type="project" value="UniProtKB-KW"/>
</dbReference>
<evidence type="ECO:0000256" key="15">
    <source>
        <dbReference type="ARBA" id="ARBA00023268"/>
    </source>
</evidence>
<evidence type="ECO:0000256" key="10">
    <source>
        <dbReference type="ARBA" id="ARBA00022908"/>
    </source>
</evidence>
<feature type="compositionally biased region" description="Basic and acidic residues" evidence="17">
    <location>
        <begin position="1159"/>
        <end position="1170"/>
    </location>
</feature>